<sequence>MKHQRVRPAQEGANAIRAGQTSDRDDHGGNVHHPISLVANSAGFDGQSATADAVSVCQQRQPIIATSQSRLIRGEERLVHRALAIRIA</sequence>
<reference evidence="4" key="2">
    <citation type="submission" date="2019-09" db="UniProtKB">
        <authorList>
            <consortium name="WormBaseParasite"/>
        </authorList>
    </citation>
    <scope>IDENTIFICATION</scope>
</reference>
<feature type="region of interest" description="Disordered" evidence="1">
    <location>
        <begin position="1"/>
        <end position="33"/>
    </location>
</feature>
<evidence type="ECO:0000313" key="4">
    <source>
        <dbReference type="WBParaSite" id="HPBE_0000203901-mRNA-1"/>
    </source>
</evidence>
<keyword evidence="3" id="KW-1185">Reference proteome</keyword>
<dbReference type="EMBL" id="UZAH01002687">
    <property type="protein sequence ID" value="VDO22771.1"/>
    <property type="molecule type" value="Genomic_DNA"/>
</dbReference>
<organism evidence="3 4">
    <name type="scientific">Heligmosomoides polygyrus</name>
    <name type="common">Parasitic roundworm</name>
    <dbReference type="NCBI Taxonomy" id="6339"/>
    <lineage>
        <taxon>Eukaryota</taxon>
        <taxon>Metazoa</taxon>
        <taxon>Ecdysozoa</taxon>
        <taxon>Nematoda</taxon>
        <taxon>Chromadorea</taxon>
        <taxon>Rhabditida</taxon>
        <taxon>Rhabditina</taxon>
        <taxon>Rhabditomorpha</taxon>
        <taxon>Strongyloidea</taxon>
        <taxon>Heligmosomidae</taxon>
        <taxon>Heligmosomoides</taxon>
    </lineage>
</organism>
<accession>A0A3P7TN98</accession>
<gene>
    <name evidence="2" type="ORF">HPBE_LOCUS2040</name>
</gene>
<dbReference type="AlphaFoldDB" id="A0A183F797"/>
<protein>
    <submittedName>
        <fullName evidence="4">Transposase</fullName>
    </submittedName>
</protein>
<dbReference type="WBParaSite" id="HPBE_0000203901-mRNA-1">
    <property type="protein sequence ID" value="HPBE_0000203901-mRNA-1"/>
    <property type="gene ID" value="HPBE_0000203901"/>
</dbReference>
<name>A0A183F797_HELPZ</name>
<reference evidence="2 3" key="1">
    <citation type="submission" date="2018-11" db="EMBL/GenBank/DDBJ databases">
        <authorList>
            <consortium name="Pathogen Informatics"/>
        </authorList>
    </citation>
    <scope>NUCLEOTIDE SEQUENCE [LARGE SCALE GENOMIC DNA]</scope>
</reference>
<dbReference type="Proteomes" id="UP000050761">
    <property type="component" value="Unassembled WGS sequence"/>
</dbReference>
<evidence type="ECO:0000256" key="1">
    <source>
        <dbReference type="SAM" id="MobiDB-lite"/>
    </source>
</evidence>
<evidence type="ECO:0000313" key="3">
    <source>
        <dbReference type="Proteomes" id="UP000050761"/>
    </source>
</evidence>
<evidence type="ECO:0000313" key="2">
    <source>
        <dbReference type="EMBL" id="VDO22771.1"/>
    </source>
</evidence>
<proteinExistence type="predicted"/>
<accession>A0A183F797</accession>